<keyword evidence="2" id="KW-1185">Reference proteome</keyword>
<evidence type="ECO:0000313" key="2">
    <source>
        <dbReference type="Proteomes" id="UP000193006"/>
    </source>
</evidence>
<accession>A0A1X9MFZ3</accession>
<gene>
    <name evidence="1" type="ORF">BkAM31D_22130</name>
</gene>
<proteinExistence type="predicted"/>
<dbReference type="Proteomes" id="UP000193006">
    <property type="component" value="Chromosome"/>
</dbReference>
<dbReference type="EMBL" id="CP020814">
    <property type="protein sequence ID" value="ARK32336.1"/>
    <property type="molecule type" value="Genomic_DNA"/>
</dbReference>
<dbReference type="AlphaFoldDB" id="A0A1X9MFZ3"/>
<dbReference type="KEGG" id="bkw:BkAM31D_22130"/>
<name>A0A1X9MFZ3_9BACI</name>
<organism evidence="1 2">
    <name type="scientific">Halalkalibacter krulwichiae</name>
    <dbReference type="NCBI Taxonomy" id="199441"/>
    <lineage>
        <taxon>Bacteria</taxon>
        <taxon>Bacillati</taxon>
        <taxon>Bacillota</taxon>
        <taxon>Bacilli</taxon>
        <taxon>Bacillales</taxon>
        <taxon>Bacillaceae</taxon>
        <taxon>Halalkalibacter</taxon>
    </lineage>
</organism>
<protein>
    <submittedName>
        <fullName evidence="1">Uncharacterized protein</fullName>
    </submittedName>
</protein>
<reference evidence="1 2" key="1">
    <citation type="submission" date="2017-04" db="EMBL/GenBank/DDBJ databases">
        <title>Bacillus krulwichiae AM31D Genome sequencing and assembly.</title>
        <authorList>
            <person name="Krulwich T.A."/>
            <person name="Anastor L."/>
            <person name="Ehrlich R."/>
            <person name="Ehrlich G.D."/>
            <person name="Janto B."/>
        </authorList>
    </citation>
    <scope>NUCLEOTIDE SEQUENCE [LARGE SCALE GENOMIC DNA]</scope>
    <source>
        <strain evidence="1 2">AM31D</strain>
    </source>
</reference>
<evidence type="ECO:0000313" key="1">
    <source>
        <dbReference type="EMBL" id="ARK32336.1"/>
    </source>
</evidence>
<sequence length="33" mass="3842">MLIRFLMIGMLSLSALSVFAYQAFEFVIAWQML</sequence>
<dbReference type="STRING" id="199441.BkAM31D_22130"/>